<protein>
    <recommendedName>
        <fullName evidence="4">Trypsin</fullName>
    </recommendedName>
</protein>
<gene>
    <name evidence="2" type="ORF">SNE35_13050</name>
</gene>
<dbReference type="Proteomes" id="UP001285263">
    <property type="component" value="Unassembled WGS sequence"/>
</dbReference>
<evidence type="ECO:0000313" key="2">
    <source>
        <dbReference type="EMBL" id="MDY0745440.1"/>
    </source>
</evidence>
<feature type="signal peptide" evidence="1">
    <location>
        <begin position="1"/>
        <end position="20"/>
    </location>
</feature>
<evidence type="ECO:0000256" key="1">
    <source>
        <dbReference type="SAM" id="SignalP"/>
    </source>
</evidence>
<dbReference type="RefSeq" id="WP_320423345.1">
    <property type="nucleotide sequence ID" value="NZ_JAXCLA010000004.1"/>
</dbReference>
<evidence type="ECO:0008006" key="4">
    <source>
        <dbReference type="Google" id="ProtNLM"/>
    </source>
</evidence>
<keyword evidence="3" id="KW-1185">Reference proteome</keyword>
<organism evidence="2 3">
    <name type="scientific">Roseateles agri</name>
    <dbReference type="NCBI Taxonomy" id="3098619"/>
    <lineage>
        <taxon>Bacteria</taxon>
        <taxon>Pseudomonadati</taxon>
        <taxon>Pseudomonadota</taxon>
        <taxon>Betaproteobacteria</taxon>
        <taxon>Burkholderiales</taxon>
        <taxon>Sphaerotilaceae</taxon>
        <taxon>Roseateles</taxon>
    </lineage>
</organism>
<sequence length="351" mass="36595">MLKGLLLAGLALACAGLAHADARTDFLARGEAELQRGENTAALDDFERASMMRHEADAEIGVIRAAMQDGQYRRALAFVAHTAGVHLDHVDAGALYAWLLYVGGQQELARRTLAHWQERAPDDAMLAEVARAFAQDIPAVGGVLLQSPHRYAPWAVGDRPPADARFASNGVLIGDGSLALAPAVDGDTVWVRNGLGQASAATVDRSDAALQAAGLVLLRLQTPLGTGAAVSAAREPFAGGPGFALQFSPGTEPGWPILSQGFLGAQAGPLRRLGFALAGSSRGAPVLDRQGRLAGIVVSAPAGSDPLWLPLARWPGAPAAPEDAAPPQKSLMSPDQAYELGMRLALQVLQR</sequence>
<proteinExistence type="predicted"/>
<feature type="chain" id="PRO_5046393732" description="Trypsin" evidence="1">
    <location>
        <begin position="21"/>
        <end position="351"/>
    </location>
</feature>
<comment type="caution">
    <text evidence="2">The sequence shown here is derived from an EMBL/GenBank/DDBJ whole genome shotgun (WGS) entry which is preliminary data.</text>
</comment>
<name>A0ABU5DI98_9BURK</name>
<dbReference type="EMBL" id="JAXCLA010000004">
    <property type="protein sequence ID" value="MDY0745440.1"/>
    <property type="molecule type" value="Genomic_DNA"/>
</dbReference>
<evidence type="ECO:0000313" key="3">
    <source>
        <dbReference type="Proteomes" id="UP001285263"/>
    </source>
</evidence>
<accession>A0ABU5DI98</accession>
<reference evidence="2 3" key="1">
    <citation type="submission" date="2023-11" db="EMBL/GenBank/DDBJ databases">
        <title>Paucibacter sp. nov., isolated from fresh soil in Korea.</title>
        <authorList>
            <person name="Le N.T.T."/>
        </authorList>
    </citation>
    <scope>NUCLEOTIDE SEQUENCE [LARGE SCALE GENOMIC DNA]</scope>
    <source>
        <strain evidence="2 3">R3-3</strain>
    </source>
</reference>
<keyword evidence="1" id="KW-0732">Signal</keyword>